<dbReference type="Proteomes" id="UP001328107">
    <property type="component" value="Unassembled WGS sequence"/>
</dbReference>
<dbReference type="PROSITE" id="PS51896">
    <property type="entry name" value="ZF_C4H2"/>
    <property type="match status" value="1"/>
</dbReference>
<name>A0AAN4ZDX8_9BILA</name>
<dbReference type="EMBL" id="BTRK01000002">
    <property type="protein sequence ID" value="GMR35982.1"/>
    <property type="molecule type" value="Genomic_DNA"/>
</dbReference>
<evidence type="ECO:0000259" key="2">
    <source>
        <dbReference type="PROSITE" id="PS51896"/>
    </source>
</evidence>
<gene>
    <name evidence="3" type="ORF">PMAYCL1PPCAC_06177</name>
</gene>
<dbReference type="Pfam" id="PF10146">
    <property type="entry name" value="zf-C4H2"/>
    <property type="match status" value="1"/>
</dbReference>
<dbReference type="AlphaFoldDB" id="A0AAN4ZDX8"/>
<protein>
    <recommendedName>
        <fullName evidence="2">C4H2-type domain-containing protein</fullName>
    </recommendedName>
</protein>
<dbReference type="GO" id="GO:0045666">
    <property type="term" value="P:positive regulation of neuron differentiation"/>
    <property type="evidence" value="ECO:0007669"/>
    <property type="project" value="TreeGrafter"/>
</dbReference>
<feature type="non-terminal residue" evidence="3">
    <location>
        <position position="1"/>
    </location>
</feature>
<dbReference type="InterPro" id="IPR018482">
    <property type="entry name" value="Znf-C4H2"/>
</dbReference>
<evidence type="ECO:0000256" key="1">
    <source>
        <dbReference type="SAM" id="Coils"/>
    </source>
</evidence>
<organism evidence="3 4">
    <name type="scientific">Pristionchus mayeri</name>
    <dbReference type="NCBI Taxonomy" id="1317129"/>
    <lineage>
        <taxon>Eukaryota</taxon>
        <taxon>Metazoa</taxon>
        <taxon>Ecdysozoa</taxon>
        <taxon>Nematoda</taxon>
        <taxon>Chromadorea</taxon>
        <taxon>Rhabditida</taxon>
        <taxon>Rhabditina</taxon>
        <taxon>Diplogasteromorpha</taxon>
        <taxon>Diplogasteroidea</taxon>
        <taxon>Neodiplogasteridae</taxon>
        <taxon>Pristionchus</taxon>
    </lineage>
</organism>
<dbReference type="GO" id="GO:0005634">
    <property type="term" value="C:nucleus"/>
    <property type="evidence" value="ECO:0007669"/>
    <property type="project" value="TreeGrafter"/>
</dbReference>
<keyword evidence="1" id="KW-0175">Coiled coil</keyword>
<comment type="caution">
    <text evidence="3">The sequence shown here is derived from an EMBL/GenBank/DDBJ whole genome shotgun (WGS) entry which is preliminary data.</text>
</comment>
<evidence type="ECO:0000313" key="4">
    <source>
        <dbReference type="Proteomes" id="UP001328107"/>
    </source>
</evidence>
<evidence type="ECO:0000313" key="3">
    <source>
        <dbReference type="EMBL" id="GMR35982.1"/>
    </source>
</evidence>
<accession>A0AAN4ZDX8</accession>
<sequence>EETMKTISDLNEEQAEHSKILKTIKDDKEQLETEVETAQSQQRDLEQKLMRKYEMLMRMMDQSNDKLREAGVDETGLSQADVDALDIPKQILAASLAAASSPVSSCSTSAAAAAGRSAAVSSPSTPTPIQLPPHPLLAQFPQLFPQQSQSPLQLFNQMQNLQQGYGFPALNQMMANAAALSGALKTPTQRAAASSSSDHSSPPMKRCQMCNELIHRNAPICPLCKCKSRSKNPKKPKRKE</sequence>
<dbReference type="InterPro" id="IPR044069">
    <property type="entry name" value="ZF_C4H2"/>
</dbReference>
<proteinExistence type="predicted"/>
<reference evidence="4" key="1">
    <citation type="submission" date="2022-10" db="EMBL/GenBank/DDBJ databases">
        <title>Genome assembly of Pristionchus species.</title>
        <authorList>
            <person name="Yoshida K."/>
            <person name="Sommer R.J."/>
        </authorList>
    </citation>
    <scope>NUCLEOTIDE SEQUENCE [LARGE SCALE GENOMIC DNA]</scope>
    <source>
        <strain evidence="4">RS5460</strain>
    </source>
</reference>
<feature type="coiled-coil region" evidence="1">
    <location>
        <begin position="14"/>
        <end position="48"/>
    </location>
</feature>
<feature type="domain" description="C4H2-type" evidence="2">
    <location>
        <begin position="199"/>
        <end position="240"/>
    </location>
</feature>
<keyword evidence="4" id="KW-1185">Reference proteome</keyword>
<dbReference type="PANTHER" id="PTHR31058">
    <property type="entry name" value="ZINC FINGER C4H2 DOMAIN-CONTAINING PROTEIN"/>
    <property type="match status" value="1"/>
</dbReference>
<dbReference type="PANTHER" id="PTHR31058:SF10">
    <property type="entry name" value="C4H2-TYPE DOMAIN-CONTAINING PROTEIN"/>
    <property type="match status" value="1"/>
</dbReference>